<comment type="caution">
    <text evidence="1">The sequence shown here is derived from an EMBL/GenBank/DDBJ whole genome shotgun (WGS) entry which is preliminary data.</text>
</comment>
<sequence length="106" mass="12065">MLICQCNIIAKREIEATVRGFLDDDPWQIITPLRVYHALHKRGRCCGCFPDVVGVIVETTQAWHRDQASPEDKIVDFVARLKAEHARLAQLQAENRARMKRARGAA</sequence>
<proteinExistence type="predicted"/>
<accession>A0ABS6WP10</accession>
<evidence type="ECO:0000313" key="1">
    <source>
        <dbReference type="EMBL" id="MBW3097699.1"/>
    </source>
</evidence>
<name>A0ABS6WP10_9HYPH</name>
<organism evidence="1 2">
    <name type="scientific">Pseudohoeflea coraliihabitans</name>
    <dbReference type="NCBI Taxonomy" id="2860393"/>
    <lineage>
        <taxon>Bacteria</taxon>
        <taxon>Pseudomonadati</taxon>
        <taxon>Pseudomonadota</taxon>
        <taxon>Alphaproteobacteria</taxon>
        <taxon>Hyphomicrobiales</taxon>
        <taxon>Rhizobiaceae</taxon>
        <taxon>Pseudohoeflea</taxon>
    </lineage>
</organism>
<gene>
    <name evidence="1" type="ORF">KY465_10440</name>
</gene>
<dbReference type="EMBL" id="JAHWQX010000002">
    <property type="protein sequence ID" value="MBW3097699.1"/>
    <property type="molecule type" value="Genomic_DNA"/>
</dbReference>
<dbReference type="Proteomes" id="UP001430804">
    <property type="component" value="Unassembled WGS sequence"/>
</dbReference>
<protein>
    <submittedName>
        <fullName evidence="1">(2Fe-2S)-binding protein</fullName>
    </submittedName>
</protein>
<keyword evidence="2" id="KW-1185">Reference proteome</keyword>
<evidence type="ECO:0000313" key="2">
    <source>
        <dbReference type="Proteomes" id="UP001430804"/>
    </source>
</evidence>
<reference evidence="1" key="1">
    <citation type="submission" date="2021-07" db="EMBL/GenBank/DDBJ databases">
        <title>Pseudohoeflea marina sp. nov. a polyhydroxyalcanoate-producing bacterium.</title>
        <authorList>
            <person name="Zheng W."/>
            <person name="Yu S."/>
            <person name="Huang Y."/>
        </authorList>
    </citation>
    <scope>NUCLEOTIDE SEQUENCE</scope>
    <source>
        <strain evidence="1">DP4N28-3</strain>
    </source>
</reference>
<dbReference type="RefSeq" id="WP_219201581.1">
    <property type="nucleotide sequence ID" value="NZ_JAHWQX010000002.1"/>
</dbReference>